<accession>A0AAD5K7J6</accession>
<dbReference type="EMBL" id="JAIXMP010000005">
    <property type="protein sequence ID" value="KAI9272889.1"/>
    <property type="molecule type" value="Genomic_DNA"/>
</dbReference>
<gene>
    <name evidence="1" type="ORF">BDA99DRAFT_533725</name>
</gene>
<keyword evidence="2" id="KW-1185">Reference proteome</keyword>
<organism evidence="1 2">
    <name type="scientific">Phascolomyces articulosus</name>
    <dbReference type="NCBI Taxonomy" id="60185"/>
    <lineage>
        <taxon>Eukaryota</taxon>
        <taxon>Fungi</taxon>
        <taxon>Fungi incertae sedis</taxon>
        <taxon>Mucoromycota</taxon>
        <taxon>Mucoromycotina</taxon>
        <taxon>Mucoromycetes</taxon>
        <taxon>Mucorales</taxon>
        <taxon>Lichtheimiaceae</taxon>
        <taxon>Phascolomyces</taxon>
    </lineage>
</organism>
<comment type="caution">
    <text evidence="1">The sequence shown here is derived from an EMBL/GenBank/DDBJ whole genome shotgun (WGS) entry which is preliminary data.</text>
</comment>
<dbReference type="AlphaFoldDB" id="A0AAD5K7J6"/>
<name>A0AAD5K7J6_9FUNG</name>
<protein>
    <submittedName>
        <fullName evidence="1">Uncharacterized protein</fullName>
    </submittedName>
</protein>
<sequence length="164" mass="19513">MTAQQIHIGSKGFDSWNQEDWKYLKRSLHKSRKRNNSSGNISMDRIDGIPYHDHFIEGYIKYKAQFGKLRHIFYIAWLVVRVPNSIFNVFIHLDRVFRKRQESYIHSLCLNDGYRISHFQKNKRIEKVIRSSSCSSKLDDKSLPRQSKRRIFGSDVSMQFMSPL</sequence>
<evidence type="ECO:0000313" key="1">
    <source>
        <dbReference type="EMBL" id="KAI9272889.1"/>
    </source>
</evidence>
<reference evidence="1" key="1">
    <citation type="journal article" date="2022" name="IScience">
        <title>Evolution of zygomycete secretomes and the origins of terrestrial fungal ecologies.</title>
        <authorList>
            <person name="Chang Y."/>
            <person name="Wang Y."/>
            <person name="Mondo S."/>
            <person name="Ahrendt S."/>
            <person name="Andreopoulos W."/>
            <person name="Barry K."/>
            <person name="Beard J."/>
            <person name="Benny G.L."/>
            <person name="Blankenship S."/>
            <person name="Bonito G."/>
            <person name="Cuomo C."/>
            <person name="Desiro A."/>
            <person name="Gervers K.A."/>
            <person name="Hundley H."/>
            <person name="Kuo A."/>
            <person name="LaButti K."/>
            <person name="Lang B.F."/>
            <person name="Lipzen A."/>
            <person name="O'Donnell K."/>
            <person name="Pangilinan J."/>
            <person name="Reynolds N."/>
            <person name="Sandor L."/>
            <person name="Smith M.E."/>
            <person name="Tsang A."/>
            <person name="Grigoriev I.V."/>
            <person name="Stajich J.E."/>
            <person name="Spatafora J.W."/>
        </authorList>
    </citation>
    <scope>NUCLEOTIDE SEQUENCE</scope>
    <source>
        <strain evidence="1">RSA 2281</strain>
    </source>
</reference>
<proteinExistence type="predicted"/>
<reference evidence="1" key="2">
    <citation type="submission" date="2023-02" db="EMBL/GenBank/DDBJ databases">
        <authorList>
            <consortium name="DOE Joint Genome Institute"/>
            <person name="Mondo S.J."/>
            <person name="Chang Y."/>
            <person name="Wang Y."/>
            <person name="Ahrendt S."/>
            <person name="Andreopoulos W."/>
            <person name="Barry K."/>
            <person name="Beard J."/>
            <person name="Benny G.L."/>
            <person name="Blankenship S."/>
            <person name="Bonito G."/>
            <person name="Cuomo C."/>
            <person name="Desiro A."/>
            <person name="Gervers K.A."/>
            <person name="Hundley H."/>
            <person name="Kuo A."/>
            <person name="LaButti K."/>
            <person name="Lang B.F."/>
            <person name="Lipzen A."/>
            <person name="O'Donnell K."/>
            <person name="Pangilinan J."/>
            <person name="Reynolds N."/>
            <person name="Sandor L."/>
            <person name="Smith M.W."/>
            <person name="Tsang A."/>
            <person name="Grigoriev I.V."/>
            <person name="Stajich J.E."/>
            <person name="Spatafora J.W."/>
        </authorList>
    </citation>
    <scope>NUCLEOTIDE SEQUENCE</scope>
    <source>
        <strain evidence="1">RSA 2281</strain>
    </source>
</reference>
<dbReference type="Proteomes" id="UP001209540">
    <property type="component" value="Unassembled WGS sequence"/>
</dbReference>
<evidence type="ECO:0000313" key="2">
    <source>
        <dbReference type="Proteomes" id="UP001209540"/>
    </source>
</evidence>